<dbReference type="InterPro" id="IPR051461">
    <property type="entry name" value="UPF0750_membrane"/>
</dbReference>
<dbReference type="Gene3D" id="3.30.70.120">
    <property type="match status" value="1"/>
</dbReference>
<sequence>MSVPDRDDQGSGHPGFRGREKGQAGAGDGALASPVAGEDSLSSRGFGPTGRDAGATSGGGGSAGPDAATAAAPRSAGANPRPAVRPLSPEEFLARRAEWLERSRAALPRLGRAYALIGLGCLVMAAGYSLFMIPQRIAPGGVYGIAMVLHYASGHLFGMQLPTGAIGFAINVPLFLWGLREFGTRFLSRTFFGMAAVSAFMDLLTLIVDRAGWMPVFDGLDPMLASIFGGLAIGTGVGLVFRQMGSTGGTDIVGQILGRRTNLSIGSWMILADALVVVFAAAYFRDINLSLYAIVTIFVCGRVIDYLIEGGTHSRAVTIISEKSEPIREAILFGLDKTGTLFEAHGLYRGAPKNVFLCVVNRKQLVHLERLVAEADPEAFLVVSKAHEVLGEGFRPLGERLGMKGWGI</sequence>
<dbReference type="InterPro" id="IPR003740">
    <property type="entry name" value="YitT"/>
</dbReference>
<evidence type="ECO:0000256" key="5">
    <source>
        <dbReference type="ARBA" id="ARBA00023136"/>
    </source>
</evidence>
<evidence type="ECO:0000256" key="7">
    <source>
        <dbReference type="SAM" id="Phobius"/>
    </source>
</evidence>
<accession>A0A938BNG9</accession>
<feature type="transmembrane region" description="Helical" evidence="7">
    <location>
        <begin position="113"/>
        <end position="133"/>
    </location>
</feature>
<reference evidence="9" key="1">
    <citation type="submission" date="2019-03" db="EMBL/GenBank/DDBJ databases">
        <title>Lake Tanganyika Metagenome-Assembled Genomes (MAGs).</title>
        <authorList>
            <person name="Tran P."/>
        </authorList>
    </citation>
    <scope>NUCLEOTIDE SEQUENCE</scope>
    <source>
        <strain evidence="9">M_DeepCast_400m_m2_100</strain>
    </source>
</reference>
<gene>
    <name evidence="9" type="ORF">FJY75_05025</name>
</gene>
<dbReference type="Pfam" id="PF02588">
    <property type="entry name" value="YitT_membrane"/>
    <property type="match status" value="1"/>
</dbReference>
<keyword evidence="5 7" id="KW-0472">Membrane</keyword>
<protein>
    <submittedName>
        <fullName evidence="9">YitT family protein</fullName>
    </submittedName>
</protein>
<evidence type="ECO:0000256" key="4">
    <source>
        <dbReference type="ARBA" id="ARBA00022989"/>
    </source>
</evidence>
<feature type="transmembrane region" description="Helical" evidence="7">
    <location>
        <begin position="157"/>
        <end position="179"/>
    </location>
</feature>
<dbReference type="InterPro" id="IPR015867">
    <property type="entry name" value="N-reg_PII/ATP_PRibTrfase_C"/>
</dbReference>
<comment type="subcellular location">
    <subcellularLocation>
        <location evidence="1">Cell membrane</location>
        <topology evidence="1">Multi-pass membrane protein</topology>
    </subcellularLocation>
</comment>
<feature type="compositionally biased region" description="Basic and acidic residues" evidence="6">
    <location>
        <begin position="1"/>
        <end position="10"/>
    </location>
</feature>
<dbReference type="AlphaFoldDB" id="A0A938BNG9"/>
<dbReference type="EMBL" id="VGIY01000088">
    <property type="protein sequence ID" value="MBM3317193.1"/>
    <property type="molecule type" value="Genomic_DNA"/>
</dbReference>
<evidence type="ECO:0000256" key="3">
    <source>
        <dbReference type="ARBA" id="ARBA00022692"/>
    </source>
</evidence>
<evidence type="ECO:0000259" key="8">
    <source>
        <dbReference type="Pfam" id="PF10035"/>
    </source>
</evidence>
<feature type="transmembrane region" description="Helical" evidence="7">
    <location>
        <begin position="223"/>
        <end position="241"/>
    </location>
</feature>
<feature type="transmembrane region" description="Helical" evidence="7">
    <location>
        <begin position="191"/>
        <end position="208"/>
    </location>
</feature>
<dbReference type="InterPro" id="IPR019264">
    <property type="entry name" value="DUF2179"/>
</dbReference>
<feature type="compositionally biased region" description="Low complexity" evidence="6">
    <location>
        <begin position="64"/>
        <end position="82"/>
    </location>
</feature>
<proteinExistence type="predicted"/>
<feature type="domain" description="DUF2179" evidence="8">
    <location>
        <begin position="340"/>
        <end position="391"/>
    </location>
</feature>
<evidence type="ECO:0000256" key="2">
    <source>
        <dbReference type="ARBA" id="ARBA00022475"/>
    </source>
</evidence>
<dbReference type="CDD" id="cd16380">
    <property type="entry name" value="YitT_C"/>
    <property type="match status" value="1"/>
</dbReference>
<dbReference type="PANTHER" id="PTHR33545:SF5">
    <property type="entry name" value="UPF0750 MEMBRANE PROTEIN YITT"/>
    <property type="match status" value="1"/>
</dbReference>
<feature type="transmembrane region" description="Helical" evidence="7">
    <location>
        <begin position="262"/>
        <end position="283"/>
    </location>
</feature>
<evidence type="ECO:0000313" key="10">
    <source>
        <dbReference type="Proteomes" id="UP000748308"/>
    </source>
</evidence>
<dbReference type="GO" id="GO:0005886">
    <property type="term" value="C:plasma membrane"/>
    <property type="evidence" value="ECO:0007669"/>
    <property type="project" value="UniProtKB-SubCell"/>
</dbReference>
<dbReference type="Pfam" id="PF10035">
    <property type="entry name" value="DUF2179"/>
    <property type="match status" value="1"/>
</dbReference>
<keyword evidence="3 7" id="KW-0812">Transmembrane</keyword>
<organism evidence="9 10">
    <name type="scientific">Eiseniibacteriota bacterium</name>
    <dbReference type="NCBI Taxonomy" id="2212470"/>
    <lineage>
        <taxon>Bacteria</taxon>
        <taxon>Candidatus Eiseniibacteriota</taxon>
    </lineage>
</organism>
<evidence type="ECO:0000256" key="1">
    <source>
        <dbReference type="ARBA" id="ARBA00004651"/>
    </source>
</evidence>
<evidence type="ECO:0000256" key="6">
    <source>
        <dbReference type="SAM" id="MobiDB-lite"/>
    </source>
</evidence>
<comment type="caution">
    <text evidence="9">The sequence shown here is derived from an EMBL/GenBank/DDBJ whole genome shotgun (WGS) entry which is preliminary data.</text>
</comment>
<dbReference type="PANTHER" id="PTHR33545">
    <property type="entry name" value="UPF0750 MEMBRANE PROTEIN YITT-RELATED"/>
    <property type="match status" value="1"/>
</dbReference>
<dbReference type="Proteomes" id="UP000748308">
    <property type="component" value="Unassembled WGS sequence"/>
</dbReference>
<keyword evidence="2" id="KW-1003">Cell membrane</keyword>
<evidence type="ECO:0000313" key="9">
    <source>
        <dbReference type="EMBL" id="MBM3317193.1"/>
    </source>
</evidence>
<feature type="region of interest" description="Disordered" evidence="6">
    <location>
        <begin position="1"/>
        <end position="85"/>
    </location>
</feature>
<name>A0A938BNG9_UNCEI</name>
<keyword evidence="4 7" id="KW-1133">Transmembrane helix</keyword>